<name>A0ABV7PQD6_9BURK</name>
<dbReference type="InterPro" id="IPR036162">
    <property type="entry name" value="Resolvase-like_N_sf"/>
</dbReference>
<keyword evidence="3" id="KW-1185">Reference proteome</keyword>
<accession>A0ABV7PQD6</accession>
<dbReference type="Gene3D" id="3.40.50.1390">
    <property type="entry name" value="Resolvase, N-terminal catalytic domain"/>
    <property type="match status" value="1"/>
</dbReference>
<evidence type="ECO:0000259" key="1">
    <source>
        <dbReference type="PROSITE" id="PS51736"/>
    </source>
</evidence>
<dbReference type="SUPFAM" id="SSF53041">
    <property type="entry name" value="Resolvase-like"/>
    <property type="match status" value="1"/>
</dbReference>
<organism evidence="2 3">
    <name type="scientific">Massilia haematophila</name>
    <dbReference type="NCBI Taxonomy" id="457923"/>
    <lineage>
        <taxon>Bacteria</taxon>
        <taxon>Pseudomonadati</taxon>
        <taxon>Pseudomonadota</taxon>
        <taxon>Betaproteobacteria</taxon>
        <taxon>Burkholderiales</taxon>
        <taxon>Oxalobacteraceae</taxon>
        <taxon>Telluria group</taxon>
        <taxon>Massilia</taxon>
    </lineage>
</organism>
<comment type="caution">
    <text evidence="2">The sequence shown here is derived from an EMBL/GenBank/DDBJ whole genome shotgun (WGS) entry which is preliminary data.</text>
</comment>
<proteinExistence type="predicted"/>
<feature type="domain" description="Resolvase/invertase-type recombinase catalytic" evidence="1">
    <location>
        <begin position="1"/>
        <end position="48"/>
    </location>
</feature>
<protein>
    <submittedName>
        <fullName evidence="2">Recombinase family protein</fullName>
    </submittedName>
</protein>
<dbReference type="EMBL" id="JBHRVV010000002">
    <property type="protein sequence ID" value="MFC3461441.1"/>
    <property type="molecule type" value="Genomic_DNA"/>
</dbReference>
<dbReference type="InterPro" id="IPR006119">
    <property type="entry name" value="Resolv_N"/>
</dbReference>
<evidence type="ECO:0000313" key="2">
    <source>
        <dbReference type="EMBL" id="MFC3461441.1"/>
    </source>
</evidence>
<dbReference type="RefSeq" id="WP_379738190.1">
    <property type="nucleotide sequence ID" value="NZ_JBHRVV010000002.1"/>
</dbReference>
<dbReference type="Pfam" id="PF00239">
    <property type="entry name" value="Resolvase"/>
    <property type="match status" value="1"/>
</dbReference>
<reference evidence="3" key="1">
    <citation type="journal article" date="2019" name="Int. J. Syst. Evol. Microbiol.">
        <title>The Global Catalogue of Microorganisms (GCM) 10K type strain sequencing project: providing services to taxonomists for standard genome sequencing and annotation.</title>
        <authorList>
            <consortium name="The Broad Institute Genomics Platform"/>
            <consortium name="The Broad Institute Genome Sequencing Center for Infectious Disease"/>
            <person name="Wu L."/>
            <person name="Ma J."/>
        </authorList>
    </citation>
    <scope>NUCLEOTIDE SEQUENCE [LARGE SCALE GENOMIC DNA]</scope>
    <source>
        <strain evidence="3">CCM 7480</strain>
    </source>
</reference>
<evidence type="ECO:0000313" key="3">
    <source>
        <dbReference type="Proteomes" id="UP001595665"/>
    </source>
</evidence>
<sequence length="48" mass="5640">MSTESQNYSTDHQRAKIHEYALANEIEIVKEYVDEGKSGLDIRRRAWT</sequence>
<dbReference type="Proteomes" id="UP001595665">
    <property type="component" value="Unassembled WGS sequence"/>
</dbReference>
<dbReference type="PROSITE" id="PS51736">
    <property type="entry name" value="RECOMBINASES_3"/>
    <property type="match status" value="1"/>
</dbReference>
<gene>
    <name evidence="2" type="ORF">ACFOPH_24845</name>
</gene>